<protein>
    <submittedName>
        <fullName evidence="1">Uncharacterized protein</fullName>
    </submittedName>
</protein>
<proteinExistence type="predicted"/>
<comment type="caution">
    <text evidence="1">The sequence shown here is derived from an EMBL/GenBank/DDBJ whole genome shotgun (WGS) entry which is preliminary data.</text>
</comment>
<name>A0A9N7V4X3_PLEPL</name>
<feature type="non-terminal residue" evidence="1">
    <location>
        <position position="67"/>
    </location>
</feature>
<gene>
    <name evidence="1" type="ORF">PLEPLA_LOCUS30650</name>
</gene>
<keyword evidence="2" id="KW-1185">Reference proteome</keyword>
<organism evidence="1 2">
    <name type="scientific">Pleuronectes platessa</name>
    <name type="common">European plaice</name>
    <dbReference type="NCBI Taxonomy" id="8262"/>
    <lineage>
        <taxon>Eukaryota</taxon>
        <taxon>Metazoa</taxon>
        <taxon>Chordata</taxon>
        <taxon>Craniata</taxon>
        <taxon>Vertebrata</taxon>
        <taxon>Euteleostomi</taxon>
        <taxon>Actinopterygii</taxon>
        <taxon>Neopterygii</taxon>
        <taxon>Teleostei</taxon>
        <taxon>Neoteleostei</taxon>
        <taxon>Acanthomorphata</taxon>
        <taxon>Carangaria</taxon>
        <taxon>Pleuronectiformes</taxon>
        <taxon>Pleuronectoidei</taxon>
        <taxon>Pleuronectidae</taxon>
        <taxon>Pleuronectes</taxon>
    </lineage>
</organism>
<accession>A0A9N7V4X3</accession>
<evidence type="ECO:0000313" key="2">
    <source>
        <dbReference type="Proteomes" id="UP001153269"/>
    </source>
</evidence>
<sequence length="67" mass="7534">KQWTSSHGLVRPGNKTPFSNKDLWPRVNYLGATVRTRLLCMSSRGRRNQTAAAISMPRVVSFTTRTA</sequence>
<dbReference type="Proteomes" id="UP001153269">
    <property type="component" value="Unassembled WGS sequence"/>
</dbReference>
<reference evidence="1" key="1">
    <citation type="submission" date="2020-03" db="EMBL/GenBank/DDBJ databases">
        <authorList>
            <person name="Weist P."/>
        </authorList>
    </citation>
    <scope>NUCLEOTIDE SEQUENCE</scope>
</reference>
<evidence type="ECO:0000313" key="1">
    <source>
        <dbReference type="EMBL" id="CAB1442931.1"/>
    </source>
</evidence>
<dbReference type="AlphaFoldDB" id="A0A9N7V4X3"/>
<dbReference type="EMBL" id="CADEAL010002962">
    <property type="protein sequence ID" value="CAB1442931.1"/>
    <property type="molecule type" value="Genomic_DNA"/>
</dbReference>